<dbReference type="Proteomes" id="UP001221757">
    <property type="component" value="Unassembled WGS sequence"/>
</dbReference>
<organism evidence="2 3">
    <name type="scientific">Mycena rosella</name>
    <name type="common">Pink bonnet</name>
    <name type="synonym">Agaricus rosellus</name>
    <dbReference type="NCBI Taxonomy" id="1033263"/>
    <lineage>
        <taxon>Eukaryota</taxon>
        <taxon>Fungi</taxon>
        <taxon>Dikarya</taxon>
        <taxon>Basidiomycota</taxon>
        <taxon>Agaricomycotina</taxon>
        <taxon>Agaricomycetes</taxon>
        <taxon>Agaricomycetidae</taxon>
        <taxon>Agaricales</taxon>
        <taxon>Marasmiineae</taxon>
        <taxon>Mycenaceae</taxon>
        <taxon>Mycena</taxon>
    </lineage>
</organism>
<reference evidence="2" key="1">
    <citation type="submission" date="2023-03" db="EMBL/GenBank/DDBJ databases">
        <title>Massive genome expansion in bonnet fungi (Mycena s.s.) driven by repeated elements and novel gene families across ecological guilds.</title>
        <authorList>
            <consortium name="Lawrence Berkeley National Laboratory"/>
            <person name="Harder C.B."/>
            <person name="Miyauchi S."/>
            <person name="Viragh M."/>
            <person name="Kuo A."/>
            <person name="Thoen E."/>
            <person name="Andreopoulos B."/>
            <person name="Lu D."/>
            <person name="Skrede I."/>
            <person name="Drula E."/>
            <person name="Henrissat B."/>
            <person name="Morin E."/>
            <person name="Kohler A."/>
            <person name="Barry K."/>
            <person name="LaButti K."/>
            <person name="Morin E."/>
            <person name="Salamov A."/>
            <person name="Lipzen A."/>
            <person name="Mereny Z."/>
            <person name="Hegedus B."/>
            <person name="Baldrian P."/>
            <person name="Stursova M."/>
            <person name="Weitz H."/>
            <person name="Taylor A."/>
            <person name="Grigoriev I.V."/>
            <person name="Nagy L.G."/>
            <person name="Martin F."/>
            <person name="Kauserud H."/>
        </authorList>
    </citation>
    <scope>NUCLEOTIDE SEQUENCE</scope>
    <source>
        <strain evidence="2">CBHHK067</strain>
    </source>
</reference>
<evidence type="ECO:0000313" key="2">
    <source>
        <dbReference type="EMBL" id="KAJ7671064.1"/>
    </source>
</evidence>
<feature type="region of interest" description="Disordered" evidence="1">
    <location>
        <begin position="1"/>
        <end position="53"/>
    </location>
</feature>
<dbReference type="EMBL" id="JARKIE010000176">
    <property type="protein sequence ID" value="KAJ7671064.1"/>
    <property type="molecule type" value="Genomic_DNA"/>
</dbReference>
<protein>
    <submittedName>
        <fullName evidence="2">Uncharacterized protein</fullName>
    </submittedName>
</protein>
<gene>
    <name evidence="2" type="ORF">B0H17DRAFT_1141614</name>
</gene>
<comment type="caution">
    <text evidence="2">The sequence shown here is derived from an EMBL/GenBank/DDBJ whole genome shotgun (WGS) entry which is preliminary data.</text>
</comment>
<evidence type="ECO:0000313" key="3">
    <source>
        <dbReference type="Proteomes" id="UP001221757"/>
    </source>
</evidence>
<evidence type="ECO:0000256" key="1">
    <source>
        <dbReference type="SAM" id="MobiDB-lite"/>
    </source>
</evidence>
<name>A0AAD7CZC9_MYCRO</name>
<accession>A0AAD7CZC9</accession>
<proteinExistence type="predicted"/>
<keyword evidence="3" id="KW-1185">Reference proteome</keyword>
<dbReference type="AlphaFoldDB" id="A0AAD7CZC9"/>
<sequence length="204" mass="22649">MPHLMFASEPSSVSPRLRRVSELEIADHSISPSAAQRRSPPDELKQPPKPRSRHCFVCGTKGRHPLDFRVCPRTAVLLCRSLAKINDEGCLVSFDGSPLPMTRHPGGVAAHMLSRLPKPTRIVPELPEPLPTPRVVMWTAVLRCEIDGIRGVARSATRVFTQWKPGSRVRFRAGHERRDVSANYVAKCGEGNELTGPSKIQLRN</sequence>